<keyword evidence="2" id="KW-1185">Reference proteome</keyword>
<organism evidence="1 2">
    <name type="scientific">Candidatus Erwinia dacicola</name>
    <dbReference type="NCBI Taxonomy" id="252393"/>
    <lineage>
        <taxon>Bacteria</taxon>
        <taxon>Pseudomonadati</taxon>
        <taxon>Pseudomonadota</taxon>
        <taxon>Gammaproteobacteria</taxon>
        <taxon>Enterobacterales</taxon>
        <taxon>Erwiniaceae</taxon>
        <taxon>Erwinia</taxon>
    </lineage>
</organism>
<dbReference type="AlphaFoldDB" id="A0A328TAU8"/>
<evidence type="ECO:0000313" key="1">
    <source>
        <dbReference type="EMBL" id="RAP67658.1"/>
    </source>
</evidence>
<dbReference type="Proteomes" id="UP000244334">
    <property type="component" value="Unassembled WGS sequence"/>
</dbReference>
<gene>
    <name evidence="1" type="ORF">ACZ87_03932</name>
</gene>
<evidence type="ECO:0000313" key="2">
    <source>
        <dbReference type="Proteomes" id="UP000244334"/>
    </source>
</evidence>
<accession>A0A328TAU8</accession>
<dbReference type="EMBL" id="LJAM02000892">
    <property type="protein sequence ID" value="RAP67658.1"/>
    <property type="molecule type" value="Genomic_DNA"/>
</dbReference>
<comment type="caution">
    <text evidence="1">The sequence shown here is derived from an EMBL/GenBank/DDBJ whole genome shotgun (WGS) entry which is preliminary data.</text>
</comment>
<name>A0A328TAU8_9GAMM</name>
<reference evidence="1" key="1">
    <citation type="submission" date="2018-04" db="EMBL/GenBank/DDBJ databases">
        <title>Genomes of the Obligate Erwinia dacicola and Facultative Enterobacter sp. OLF Endosymbionts of the Olive Fruit fly, Bactrocera oleae.</title>
        <authorList>
            <person name="Estes A.M."/>
            <person name="Hearn D.J."/>
            <person name="Agarwal S."/>
            <person name="Pierson E.A."/>
            <person name="Dunning-Hotopp J.C."/>
        </authorList>
    </citation>
    <scope>NUCLEOTIDE SEQUENCE [LARGE SCALE GENOMIC DNA]</scope>
    <source>
        <strain evidence="1">Oroville</strain>
    </source>
</reference>
<sequence>MFEVSDNAQVIKVYNFLADTKEFIGSGDAYIQPKALLQRSGDGKLMPLATV</sequence>
<dbReference type="RefSeq" id="WP_187153768.1">
    <property type="nucleotide sequence ID" value="NZ_LJAM02000892.1"/>
</dbReference>
<protein>
    <submittedName>
        <fullName evidence="1">Uncharacterized protein</fullName>
    </submittedName>
</protein>
<proteinExistence type="predicted"/>